<dbReference type="SUPFAM" id="SSF48403">
    <property type="entry name" value="Ankyrin repeat"/>
    <property type="match status" value="1"/>
</dbReference>
<dbReference type="EMBL" id="CAXAMN010028473">
    <property type="protein sequence ID" value="CAK9116672.1"/>
    <property type="molecule type" value="Genomic_DNA"/>
</dbReference>
<evidence type="ECO:0000256" key="2">
    <source>
        <dbReference type="ARBA" id="ARBA00023043"/>
    </source>
</evidence>
<organism evidence="5 6">
    <name type="scientific">Durusdinium trenchii</name>
    <dbReference type="NCBI Taxonomy" id="1381693"/>
    <lineage>
        <taxon>Eukaryota</taxon>
        <taxon>Sar</taxon>
        <taxon>Alveolata</taxon>
        <taxon>Dinophyceae</taxon>
        <taxon>Suessiales</taxon>
        <taxon>Symbiodiniaceae</taxon>
        <taxon>Durusdinium</taxon>
    </lineage>
</organism>
<feature type="region of interest" description="Disordered" evidence="4">
    <location>
        <begin position="124"/>
        <end position="153"/>
    </location>
</feature>
<evidence type="ECO:0000256" key="3">
    <source>
        <dbReference type="PROSITE-ProRule" id="PRU00023"/>
    </source>
</evidence>
<accession>A0ABP0SW92</accession>
<reference evidence="5 6" key="1">
    <citation type="submission" date="2024-02" db="EMBL/GenBank/DDBJ databases">
        <authorList>
            <person name="Chen Y."/>
            <person name="Shah S."/>
            <person name="Dougan E. K."/>
            <person name="Thang M."/>
            <person name="Chan C."/>
        </authorList>
    </citation>
    <scope>NUCLEOTIDE SEQUENCE [LARGE SCALE GENOMIC DNA]</scope>
</reference>
<dbReference type="Gene3D" id="1.25.40.20">
    <property type="entry name" value="Ankyrin repeat-containing domain"/>
    <property type="match status" value="2"/>
</dbReference>
<dbReference type="PANTHER" id="PTHR24166">
    <property type="entry name" value="ROLLING PEBBLES, ISOFORM B"/>
    <property type="match status" value="1"/>
</dbReference>
<dbReference type="PROSITE" id="PS50088">
    <property type="entry name" value="ANK_REPEAT"/>
    <property type="match status" value="3"/>
</dbReference>
<dbReference type="Proteomes" id="UP001642484">
    <property type="component" value="Unassembled WGS sequence"/>
</dbReference>
<dbReference type="InterPro" id="IPR050889">
    <property type="entry name" value="Dendritic_Spine_Reg/Scaffold"/>
</dbReference>
<evidence type="ECO:0000256" key="1">
    <source>
        <dbReference type="ARBA" id="ARBA00022737"/>
    </source>
</evidence>
<dbReference type="SMART" id="SM00248">
    <property type="entry name" value="ANK"/>
    <property type="match status" value="4"/>
</dbReference>
<gene>
    <name evidence="5" type="ORF">CCMP2556_LOCUS54183</name>
</gene>
<dbReference type="PRINTS" id="PR01415">
    <property type="entry name" value="ANKYRIN"/>
</dbReference>
<evidence type="ECO:0000313" key="6">
    <source>
        <dbReference type="Proteomes" id="UP001642484"/>
    </source>
</evidence>
<protein>
    <submittedName>
        <fullName evidence="5">Uncharacterized protein</fullName>
    </submittedName>
</protein>
<dbReference type="InterPro" id="IPR036770">
    <property type="entry name" value="Ankyrin_rpt-contain_sf"/>
</dbReference>
<dbReference type="Pfam" id="PF12796">
    <property type="entry name" value="Ank_2"/>
    <property type="match status" value="1"/>
</dbReference>
<dbReference type="PANTHER" id="PTHR24166:SF48">
    <property type="entry name" value="PROTEIN VAPYRIN"/>
    <property type="match status" value="1"/>
</dbReference>
<keyword evidence="2 3" id="KW-0040">ANK repeat</keyword>
<name>A0ABP0SW92_9DINO</name>
<comment type="caution">
    <text evidence="5">The sequence shown here is derived from an EMBL/GenBank/DDBJ whole genome shotgun (WGS) entry which is preliminary data.</text>
</comment>
<keyword evidence="1" id="KW-0677">Repeat</keyword>
<evidence type="ECO:0000256" key="4">
    <source>
        <dbReference type="SAM" id="MobiDB-lite"/>
    </source>
</evidence>
<keyword evidence="6" id="KW-1185">Reference proteome</keyword>
<feature type="repeat" description="ANK" evidence="3">
    <location>
        <begin position="1"/>
        <end position="27"/>
    </location>
</feature>
<proteinExistence type="predicted"/>
<dbReference type="InterPro" id="IPR002110">
    <property type="entry name" value="Ankyrin_rpt"/>
</dbReference>
<feature type="repeat" description="ANK" evidence="3">
    <location>
        <begin position="29"/>
        <end position="61"/>
    </location>
</feature>
<evidence type="ECO:0000313" key="5">
    <source>
        <dbReference type="EMBL" id="CAK9116672.1"/>
    </source>
</evidence>
<sequence>MWAAYNGQVEVARLLLDASADKDVNDEGDGLTALMLAAANGHVEVARLLLNAGADKDLQDKKGSTALILAAQQGHAEAARLLLQAGADKDLRTKRSCCFRGRTAWEIAKRHGHQDVLEVLRSSQESPTLHDLQSKDGTAQQTAAEPDEKITRL</sequence>
<feature type="repeat" description="ANK" evidence="3">
    <location>
        <begin position="62"/>
        <end position="94"/>
    </location>
</feature>
<dbReference type="PROSITE" id="PS50297">
    <property type="entry name" value="ANK_REP_REGION"/>
    <property type="match status" value="2"/>
</dbReference>